<evidence type="ECO:0000259" key="2">
    <source>
        <dbReference type="Pfam" id="PF00582"/>
    </source>
</evidence>
<comment type="similarity">
    <text evidence="1">Belongs to the universal stress protein A family.</text>
</comment>
<dbReference type="InterPro" id="IPR006016">
    <property type="entry name" value="UspA"/>
</dbReference>
<dbReference type="CDD" id="cd00293">
    <property type="entry name" value="USP-like"/>
    <property type="match status" value="1"/>
</dbReference>
<dbReference type="SUPFAM" id="SSF52402">
    <property type="entry name" value="Adenine nucleotide alpha hydrolases-like"/>
    <property type="match status" value="1"/>
</dbReference>
<evidence type="ECO:0000313" key="3">
    <source>
        <dbReference type="EMBL" id="EWC62296.1"/>
    </source>
</evidence>
<reference evidence="3 4" key="1">
    <citation type="journal article" date="2014" name="Genome Announc.">
        <title>Draft Genome Sequence of the Antitrypanosomally Active Sponge-Associated Bacterium Actinokineospora sp. Strain EG49.</title>
        <authorList>
            <person name="Harjes J."/>
            <person name="Ryu T."/>
            <person name="Abdelmohsen U.R."/>
            <person name="Moitinho-Silva L."/>
            <person name="Horn H."/>
            <person name="Ravasi T."/>
            <person name="Hentschel U."/>
        </authorList>
    </citation>
    <scope>NUCLEOTIDE SEQUENCE [LARGE SCALE GENOMIC DNA]</scope>
    <source>
        <strain evidence="3 4">EG49</strain>
    </source>
</reference>
<proteinExistence type="inferred from homology"/>
<dbReference type="OrthoDB" id="3691559at2"/>
<dbReference type="PRINTS" id="PR01438">
    <property type="entry name" value="UNVRSLSTRESS"/>
</dbReference>
<dbReference type="Pfam" id="PF00582">
    <property type="entry name" value="Usp"/>
    <property type="match status" value="1"/>
</dbReference>
<evidence type="ECO:0000313" key="4">
    <source>
        <dbReference type="Proteomes" id="UP000019277"/>
    </source>
</evidence>
<dbReference type="PANTHER" id="PTHR46268">
    <property type="entry name" value="STRESS RESPONSE PROTEIN NHAX"/>
    <property type="match status" value="1"/>
</dbReference>
<evidence type="ECO:0000256" key="1">
    <source>
        <dbReference type="ARBA" id="ARBA00008791"/>
    </source>
</evidence>
<gene>
    <name evidence="3" type="ORF">UO65_2416</name>
</gene>
<dbReference type="InterPro" id="IPR006015">
    <property type="entry name" value="Universal_stress_UspA"/>
</dbReference>
<dbReference type="Gene3D" id="3.40.50.620">
    <property type="entry name" value="HUPs"/>
    <property type="match status" value="1"/>
</dbReference>
<dbReference type="InterPro" id="IPR014729">
    <property type="entry name" value="Rossmann-like_a/b/a_fold"/>
</dbReference>
<sequence length="144" mass="14907">MPAKEKDGLAVIVVGLDGSTPAKNASAWAAGMARREKARLVLVYVEPLLAPGGWAGVGAETAGETTVSIMVEMRLDAARYLDPVGVKWSVVHHRGDPARGLEAIAAEFEADCVVVGRSRAGGGKLGSVPKTLIADAKRPVVVVP</sequence>
<dbReference type="STRING" id="909613.UO65_2416"/>
<keyword evidence="4" id="KW-1185">Reference proteome</keyword>
<dbReference type="EMBL" id="AYXG01000082">
    <property type="protein sequence ID" value="EWC62296.1"/>
    <property type="molecule type" value="Genomic_DNA"/>
</dbReference>
<organism evidence="3 4">
    <name type="scientific">Actinokineospora spheciospongiae</name>
    <dbReference type="NCBI Taxonomy" id="909613"/>
    <lineage>
        <taxon>Bacteria</taxon>
        <taxon>Bacillati</taxon>
        <taxon>Actinomycetota</taxon>
        <taxon>Actinomycetes</taxon>
        <taxon>Pseudonocardiales</taxon>
        <taxon>Pseudonocardiaceae</taxon>
        <taxon>Actinokineospora</taxon>
    </lineage>
</organism>
<dbReference type="RefSeq" id="WP_035281701.1">
    <property type="nucleotide sequence ID" value="NZ_AYXG01000082.1"/>
</dbReference>
<dbReference type="Proteomes" id="UP000019277">
    <property type="component" value="Unassembled WGS sequence"/>
</dbReference>
<dbReference type="eggNOG" id="COG0589">
    <property type="taxonomic scope" value="Bacteria"/>
</dbReference>
<accession>W7J082</accession>
<protein>
    <recommendedName>
        <fullName evidence="2">UspA domain-containing protein</fullName>
    </recommendedName>
</protein>
<comment type="caution">
    <text evidence="3">The sequence shown here is derived from an EMBL/GenBank/DDBJ whole genome shotgun (WGS) entry which is preliminary data.</text>
</comment>
<dbReference type="AlphaFoldDB" id="W7J082"/>
<feature type="domain" description="UspA" evidence="2">
    <location>
        <begin position="12"/>
        <end position="144"/>
    </location>
</feature>
<dbReference type="PANTHER" id="PTHR46268:SF6">
    <property type="entry name" value="UNIVERSAL STRESS PROTEIN UP12"/>
    <property type="match status" value="1"/>
</dbReference>
<name>W7J082_9PSEU</name>